<evidence type="ECO:0000313" key="2">
    <source>
        <dbReference type="EMBL" id="EFX65967.1"/>
    </source>
</evidence>
<reference evidence="2 3" key="1">
    <citation type="journal article" date="2011" name="Science">
        <title>The ecoresponsive genome of Daphnia pulex.</title>
        <authorList>
            <person name="Colbourne J.K."/>
            <person name="Pfrender M.E."/>
            <person name="Gilbert D."/>
            <person name="Thomas W.K."/>
            <person name="Tucker A."/>
            <person name="Oakley T.H."/>
            <person name="Tokishita S."/>
            <person name="Aerts A."/>
            <person name="Arnold G.J."/>
            <person name="Basu M.K."/>
            <person name="Bauer D.J."/>
            <person name="Caceres C.E."/>
            <person name="Carmel L."/>
            <person name="Casola C."/>
            <person name="Choi J.H."/>
            <person name="Detter J.C."/>
            <person name="Dong Q."/>
            <person name="Dusheyko S."/>
            <person name="Eads B.D."/>
            <person name="Frohlich T."/>
            <person name="Geiler-Samerotte K.A."/>
            <person name="Gerlach D."/>
            <person name="Hatcher P."/>
            <person name="Jogdeo S."/>
            <person name="Krijgsveld J."/>
            <person name="Kriventseva E.V."/>
            <person name="Kultz D."/>
            <person name="Laforsch C."/>
            <person name="Lindquist E."/>
            <person name="Lopez J."/>
            <person name="Manak J.R."/>
            <person name="Muller J."/>
            <person name="Pangilinan J."/>
            <person name="Patwardhan R.P."/>
            <person name="Pitluck S."/>
            <person name="Pritham E.J."/>
            <person name="Rechtsteiner A."/>
            <person name="Rho M."/>
            <person name="Rogozin I.B."/>
            <person name="Sakarya O."/>
            <person name="Salamov A."/>
            <person name="Schaack S."/>
            <person name="Shapiro H."/>
            <person name="Shiga Y."/>
            <person name="Skalitzky C."/>
            <person name="Smith Z."/>
            <person name="Souvorov A."/>
            <person name="Sung W."/>
            <person name="Tang Z."/>
            <person name="Tsuchiya D."/>
            <person name="Tu H."/>
            <person name="Vos H."/>
            <person name="Wang M."/>
            <person name="Wolf Y.I."/>
            <person name="Yamagata H."/>
            <person name="Yamada T."/>
            <person name="Ye Y."/>
            <person name="Shaw J.R."/>
            <person name="Andrews J."/>
            <person name="Crease T.J."/>
            <person name="Tang H."/>
            <person name="Lucas S.M."/>
            <person name="Robertson H.M."/>
            <person name="Bork P."/>
            <person name="Koonin E.V."/>
            <person name="Zdobnov E.M."/>
            <person name="Grigoriev I.V."/>
            <person name="Lynch M."/>
            <person name="Boore J.L."/>
        </authorList>
    </citation>
    <scope>NUCLEOTIDE SEQUENCE [LARGE SCALE GENOMIC DNA]</scope>
</reference>
<accession>E9HQL3</accession>
<evidence type="ECO:0000313" key="3">
    <source>
        <dbReference type="Proteomes" id="UP000000305"/>
    </source>
</evidence>
<dbReference type="EMBL" id="GL732722">
    <property type="protein sequence ID" value="EFX65967.1"/>
    <property type="molecule type" value="Genomic_DNA"/>
</dbReference>
<keyword evidence="3" id="KW-1185">Reference proteome</keyword>
<evidence type="ECO:0000256" key="1">
    <source>
        <dbReference type="SAM" id="MobiDB-lite"/>
    </source>
</evidence>
<dbReference type="KEGG" id="dpx:DAPPUDRAFT_263904"/>
<feature type="region of interest" description="Disordered" evidence="1">
    <location>
        <begin position="1"/>
        <end position="32"/>
    </location>
</feature>
<dbReference type="InParanoid" id="E9HQL3"/>
<dbReference type="Proteomes" id="UP000000305">
    <property type="component" value="Unassembled WGS sequence"/>
</dbReference>
<dbReference type="HOGENOM" id="CLU_1779309_0_0_1"/>
<organism evidence="2 3">
    <name type="scientific">Daphnia pulex</name>
    <name type="common">Water flea</name>
    <dbReference type="NCBI Taxonomy" id="6669"/>
    <lineage>
        <taxon>Eukaryota</taxon>
        <taxon>Metazoa</taxon>
        <taxon>Ecdysozoa</taxon>
        <taxon>Arthropoda</taxon>
        <taxon>Crustacea</taxon>
        <taxon>Branchiopoda</taxon>
        <taxon>Diplostraca</taxon>
        <taxon>Cladocera</taxon>
        <taxon>Anomopoda</taxon>
        <taxon>Daphniidae</taxon>
        <taxon>Daphnia</taxon>
    </lineage>
</organism>
<sequence length="146" mass="16186">MPQLSRNGPSTSNKLASSSQTAKKNQRRNSVIVNTATVGKENALSPTSRTYSLRELNHWYFLQDHSLSDHPYILFDLAKTLQSPITSRKSKPPRADDIDAGLFNKNLADELEALDNIHKALSANDIDSYTKNVTSIIISSASRSKK</sequence>
<proteinExistence type="predicted"/>
<protein>
    <submittedName>
        <fullName evidence="2">Uncharacterized protein</fullName>
    </submittedName>
</protein>
<name>E9HQL3_DAPPU</name>
<gene>
    <name evidence="2" type="ORF">DAPPUDRAFT_263904</name>
</gene>
<dbReference type="AlphaFoldDB" id="E9HQL3"/>